<organism evidence="1 2">
    <name type="scientific">Bacillus spizizenii (strain DSM 15029 / JCM 12233 / NBRC 101239 / NRRL B-23049 / TU-B-10)</name>
    <name type="common">Bacillus subtilis subsp. spizizenii</name>
    <dbReference type="NCBI Taxonomy" id="1052585"/>
    <lineage>
        <taxon>Bacteria</taxon>
        <taxon>Bacillati</taxon>
        <taxon>Bacillota</taxon>
        <taxon>Bacilli</taxon>
        <taxon>Bacillales</taxon>
        <taxon>Bacillaceae</taxon>
        <taxon>Bacillus</taxon>
    </lineage>
</organism>
<protein>
    <submittedName>
        <fullName evidence="1">Uncharacterized protein</fullName>
    </submittedName>
</protein>
<proteinExistence type="predicted"/>
<evidence type="ECO:0000313" key="1">
    <source>
        <dbReference type="EMBL" id="AEP86254.1"/>
    </source>
</evidence>
<dbReference type="AlphaFoldDB" id="G4NV16"/>
<evidence type="ECO:0000313" key="2">
    <source>
        <dbReference type="Proteomes" id="UP000002651"/>
    </source>
</evidence>
<dbReference type="KEGG" id="bst:GYO_1608"/>
<sequence length="50" mass="5657">MFCAMIKATDADRLIGLRDCELALRFSHAEIKTAKLKDFVFGFAACQLLY</sequence>
<gene>
    <name evidence="1" type="ordered locus">GYO_1608</name>
</gene>
<dbReference type="HOGENOM" id="CLU_3114712_0_0_9"/>
<dbReference type="EMBL" id="CP002905">
    <property type="protein sequence ID" value="AEP86254.1"/>
    <property type="molecule type" value="Genomic_DNA"/>
</dbReference>
<reference evidence="1 2" key="1">
    <citation type="journal article" date="2012" name="J. Bacteriol.">
        <title>Whole-genome sequences of Bacillus subtilis and close relatives.</title>
        <authorList>
            <person name="Earl A.M."/>
            <person name="Eppinger M."/>
            <person name="Fricke W.F."/>
            <person name="Rosovitz M.J."/>
            <person name="Rasko D.A."/>
            <person name="Daugherty S."/>
            <person name="Losick R."/>
            <person name="Kolter R."/>
            <person name="Ravel J."/>
        </authorList>
    </citation>
    <scope>NUCLEOTIDE SEQUENCE [LARGE SCALE GENOMIC DNA]</scope>
    <source>
        <strain evidence="2">DSM 15029 / JCM 12233 / NBRC 101239 / NRRL B-23049 / TU-B-10</strain>
    </source>
</reference>
<name>G4NV16_BACS4</name>
<dbReference type="STRING" id="1052585.GYO_1608"/>
<keyword evidence="2" id="KW-1185">Reference proteome</keyword>
<accession>G4NV16</accession>
<dbReference type="Proteomes" id="UP000002651">
    <property type="component" value="Chromosome"/>
</dbReference>